<organism evidence="2 3">
    <name type="scientific">Jiella flava</name>
    <dbReference type="NCBI Taxonomy" id="2816857"/>
    <lineage>
        <taxon>Bacteria</taxon>
        <taxon>Pseudomonadati</taxon>
        <taxon>Pseudomonadota</taxon>
        <taxon>Alphaproteobacteria</taxon>
        <taxon>Hyphomicrobiales</taxon>
        <taxon>Aurantimonadaceae</taxon>
        <taxon>Jiella</taxon>
    </lineage>
</organism>
<keyword evidence="1" id="KW-1133">Transmembrane helix</keyword>
<dbReference type="Proteomes" id="UP000664122">
    <property type="component" value="Unassembled WGS sequence"/>
</dbReference>
<proteinExistence type="predicted"/>
<accession>A0A939FYI2</accession>
<sequence>MAASSDSPSKARRALIGVAVIVVLLIAALCGAWFYLAGRLDRELARVVETARERGIDVECPNRDVFGFPFRLGFRCDAISVDRPDAAVRASAGAIRTAAQIYRPNRLVGELDGPLKLEIPAAPPLDMRWSLAQGSATFWTTGLDRVSLIFDNPQIALLEPANDIAPLSNAAHAEAHARRRDGNLDIFTLLRGGRLLWPGAPTLPPLDTSADLTIDGAGTWLSGAARGLTGRELFANRPVSLRSLMIKMGSADADLSGDFSFDDEGRLNGKFKLAIQNPKEIAKLIGIVAPKLRDIAAAVASAVPMAGQQVDGRTVIELRARNGILAVGIFPMGKIPSLR</sequence>
<dbReference type="AlphaFoldDB" id="A0A939FYI2"/>
<dbReference type="EMBL" id="JAFMPP010000008">
    <property type="protein sequence ID" value="MBO0663076.1"/>
    <property type="molecule type" value="Genomic_DNA"/>
</dbReference>
<feature type="transmembrane region" description="Helical" evidence="1">
    <location>
        <begin position="14"/>
        <end position="36"/>
    </location>
</feature>
<evidence type="ECO:0000256" key="1">
    <source>
        <dbReference type="SAM" id="Phobius"/>
    </source>
</evidence>
<keyword evidence="1" id="KW-0472">Membrane</keyword>
<name>A0A939FYI2_9HYPH</name>
<protein>
    <submittedName>
        <fullName evidence="2">DUF2125 domain-containing protein</fullName>
    </submittedName>
</protein>
<dbReference type="InterPro" id="IPR018666">
    <property type="entry name" value="DUF2125"/>
</dbReference>
<reference evidence="2" key="1">
    <citation type="submission" date="2021-03" db="EMBL/GenBank/DDBJ databases">
        <title>Whole genome sequence of Jiella sp. CQZ9-1.</title>
        <authorList>
            <person name="Tuo L."/>
        </authorList>
    </citation>
    <scope>NUCLEOTIDE SEQUENCE</scope>
    <source>
        <strain evidence="2">CQZ9-1</strain>
    </source>
</reference>
<gene>
    <name evidence="2" type="ORF">J1C48_10850</name>
</gene>
<keyword evidence="3" id="KW-1185">Reference proteome</keyword>
<dbReference type="RefSeq" id="WP_207257861.1">
    <property type="nucleotide sequence ID" value="NZ_JAFMPP010000008.1"/>
</dbReference>
<comment type="caution">
    <text evidence="2">The sequence shown here is derived from an EMBL/GenBank/DDBJ whole genome shotgun (WGS) entry which is preliminary data.</text>
</comment>
<keyword evidence="1" id="KW-0812">Transmembrane</keyword>
<evidence type="ECO:0000313" key="3">
    <source>
        <dbReference type="Proteomes" id="UP000664122"/>
    </source>
</evidence>
<evidence type="ECO:0000313" key="2">
    <source>
        <dbReference type="EMBL" id="MBO0663076.1"/>
    </source>
</evidence>
<dbReference type="Pfam" id="PF09898">
    <property type="entry name" value="DUF2125"/>
    <property type="match status" value="1"/>
</dbReference>